<feature type="domain" description="PDZ" evidence="2">
    <location>
        <begin position="181"/>
        <end position="264"/>
    </location>
</feature>
<proteinExistence type="predicted"/>
<dbReference type="GO" id="GO:0030140">
    <property type="term" value="C:trans-Golgi network transport vesicle"/>
    <property type="evidence" value="ECO:0007669"/>
    <property type="project" value="TreeGrafter"/>
</dbReference>
<feature type="compositionally biased region" description="Polar residues" evidence="1">
    <location>
        <begin position="399"/>
        <end position="411"/>
    </location>
</feature>
<dbReference type="Proteomes" id="UP000274429">
    <property type="component" value="Unassembled WGS sequence"/>
</dbReference>
<dbReference type="SMART" id="SM00228">
    <property type="entry name" value="PDZ"/>
    <property type="match status" value="1"/>
</dbReference>
<sequence>MLASDLETAVAGKSFSDKEVEYLLLELHNLQLKSSFTNGSDTSAENVKRSLEKQHEERKNQFIMGDRLRSAIAIMTKENLELKRYISALQDELYGTRMAAKYLYKELTGRIQQIQLLCQKIDGPQYERLWNTLESEILLCRHKTVNRTCRGRLNPPPGDLIRNSLALFDTAGKEVCNRVRHATVYRSPSDELGISITGGLEYGVPILISEIIPDRIVQRSGEFYVGDAILAVNGNDLRDKRHHEAAEILAAQQGKMEFDLLFLHDDSMEEMGQICTDSQGNRFRLYDETRVLPSRFLFQVTQQLKEAQTMSNHRTPEQRPIMEEVAEYRRYLENRDVICHKIVKSTKSSPRRRSSHDDFMSIYESYLWRPNGLERGPGRGGTPPPGAEKLNGMPLPQILASQTVSTPSALP</sequence>
<dbReference type="PANTHER" id="PTHR16528">
    <property type="entry name" value="GOLGI-ASSOCIATED PDZ AND COILED-COIL MOTIF-CONTAINING"/>
    <property type="match status" value="1"/>
</dbReference>
<dbReference type="WBParaSite" id="TTAC_0000656601-mRNA-1">
    <property type="protein sequence ID" value="TTAC_0000656601-mRNA-1"/>
    <property type="gene ID" value="TTAC_0000656601"/>
</dbReference>
<dbReference type="InterPro" id="IPR036034">
    <property type="entry name" value="PDZ_sf"/>
</dbReference>
<reference evidence="5" key="1">
    <citation type="submission" date="2016-04" db="UniProtKB">
        <authorList>
            <consortium name="WormBaseParasite"/>
        </authorList>
    </citation>
    <scope>IDENTIFICATION</scope>
</reference>
<organism evidence="5">
    <name type="scientific">Hydatigena taeniaeformis</name>
    <name type="common">Feline tapeworm</name>
    <name type="synonym">Taenia taeniaeformis</name>
    <dbReference type="NCBI Taxonomy" id="6205"/>
    <lineage>
        <taxon>Eukaryota</taxon>
        <taxon>Metazoa</taxon>
        <taxon>Spiralia</taxon>
        <taxon>Lophotrochozoa</taxon>
        <taxon>Platyhelminthes</taxon>
        <taxon>Cestoda</taxon>
        <taxon>Eucestoda</taxon>
        <taxon>Cyclophyllidea</taxon>
        <taxon>Taeniidae</taxon>
        <taxon>Hydatigera</taxon>
    </lineage>
</organism>
<reference evidence="3 4" key="2">
    <citation type="submission" date="2018-11" db="EMBL/GenBank/DDBJ databases">
        <authorList>
            <consortium name="Pathogen Informatics"/>
        </authorList>
    </citation>
    <scope>NUCLEOTIDE SEQUENCE [LARGE SCALE GENOMIC DNA]</scope>
</reference>
<dbReference type="OrthoDB" id="10063653at2759"/>
<dbReference type="STRING" id="6205.A0A158RE34"/>
<dbReference type="PROSITE" id="PS50106">
    <property type="entry name" value="PDZ"/>
    <property type="match status" value="1"/>
</dbReference>
<evidence type="ECO:0000313" key="4">
    <source>
        <dbReference type="Proteomes" id="UP000274429"/>
    </source>
</evidence>
<dbReference type="SUPFAM" id="SSF50156">
    <property type="entry name" value="PDZ domain-like"/>
    <property type="match status" value="1"/>
</dbReference>
<evidence type="ECO:0000313" key="5">
    <source>
        <dbReference type="WBParaSite" id="TTAC_0000656601-mRNA-1"/>
    </source>
</evidence>
<evidence type="ECO:0000259" key="2">
    <source>
        <dbReference type="PROSITE" id="PS50106"/>
    </source>
</evidence>
<gene>
    <name evidence="3" type="ORF">TTAC_LOCUS6551</name>
</gene>
<keyword evidence="4" id="KW-1185">Reference proteome</keyword>
<evidence type="ECO:0000313" key="3">
    <source>
        <dbReference type="EMBL" id="VDM30778.1"/>
    </source>
</evidence>
<evidence type="ECO:0000256" key="1">
    <source>
        <dbReference type="SAM" id="MobiDB-lite"/>
    </source>
</evidence>
<dbReference type="Gene3D" id="2.30.42.10">
    <property type="match status" value="1"/>
</dbReference>
<dbReference type="InterPro" id="IPR001478">
    <property type="entry name" value="PDZ"/>
</dbReference>
<dbReference type="EMBL" id="UYWX01020308">
    <property type="protein sequence ID" value="VDM30778.1"/>
    <property type="molecule type" value="Genomic_DNA"/>
</dbReference>
<protein>
    <submittedName>
        <fullName evidence="5">PDZ domain-containing protein</fullName>
    </submittedName>
</protein>
<dbReference type="GO" id="GO:2000009">
    <property type="term" value="P:negative regulation of protein localization to cell surface"/>
    <property type="evidence" value="ECO:0007669"/>
    <property type="project" value="TreeGrafter"/>
</dbReference>
<dbReference type="PANTHER" id="PTHR16528:SF2">
    <property type="entry name" value="GOLGI-ASSOCIATED PDZ AND COILED-COIL MOTIF-CONTAINING PROTEIN"/>
    <property type="match status" value="1"/>
</dbReference>
<dbReference type="AlphaFoldDB" id="A0A158RE34"/>
<dbReference type="InterPro" id="IPR038879">
    <property type="entry name" value="GOPC"/>
</dbReference>
<name>A0A158RE34_HYDTA</name>
<dbReference type="GO" id="GO:0016020">
    <property type="term" value="C:membrane"/>
    <property type="evidence" value="ECO:0007669"/>
    <property type="project" value="TreeGrafter"/>
</dbReference>
<accession>A0A158RE34</accession>
<dbReference type="GO" id="GO:0044325">
    <property type="term" value="F:transmembrane transporter binding"/>
    <property type="evidence" value="ECO:0007669"/>
    <property type="project" value="TreeGrafter"/>
</dbReference>
<dbReference type="Pfam" id="PF00595">
    <property type="entry name" value="PDZ"/>
    <property type="match status" value="1"/>
</dbReference>
<feature type="region of interest" description="Disordered" evidence="1">
    <location>
        <begin position="371"/>
        <end position="411"/>
    </location>
</feature>
<dbReference type="GO" id="GO:0005794">
    <property type="term" value="C:Golgi apparatus"/>
    <property type="evidence" value="ECO:0007669"/>
    <property type="project" value="InterPro"/>
</dbReference>